<proteinExistence type="predicted"/>
<dbReference type="Proteomes" id="UP000033684">
    <property type="component" value="Unassembled WGS sequence"/>
</dbReference>
<organism evidence="1 2">
    <name type="scientific">Methylocucumis oryzae</name>
    <dbReference type="NCBI Taxonomy" id="1632867"/>
    <lineage>
        <taxon>Bacteria</taxon>
        <taxon>Pseudomonadati</taxon>
        <taxon>Pseudomonadota</taxon>
        <taxon>Gammaproteobacteria</taxon>
        <taxon>Methylococcales</taxon>
        <taxon>Methylococcaceae</taxon>
        <taxon>Methylocucumis</taxon>
    </lineage>
</organism>
<name>A0A0F3IKD8_9GAMM</name>
<sequence length="75" mass="8666">MKNSTINRLVNLERARVQTLQNYPPLTDEQLQAVIDDTLTFDELSERDYNLIIGTKTLDELTDNQLLALIYGRLN</sequence>
<reference evidence="2" key="1">
    <citation type="submission" date="2015-03" db="EMBL/GenBank/DDBJ databases">
        <title>Draft genome sequence of a novel methanotroph (Sn10-6) isolated from flooded ricefield rhizosphere in India.</title>
        <authorList>
            <person name="Pandit P.S."/>
            <person name="Pore S.D."/>
            <person name="Arora P."/>
            <person name="Kapse N.G."/>
            <person name="Dhakephalkar P.K."/>
            <person name="Rahalkar M.C."/>
        </authorList>
    </citation>
    <scope>NUCLEOTIDE SEQUENCE [LARGE SCALE GENOMIC DNA]</scope>
    <source>
        <strain evidence="2">Sn10-6</strain>
    </source>
</reference>
<dbReference type="AlphaFoldDB" id="A0A0F3IKD8"/>
<gene>
    <name evidence="1" type="ORF">VZ94_06585</name>
</gene>
<protein>
    <submittedName>
        <fullName evidence="1">Uncharacterized protein</fullName>
    </submittedName>
</protein>
<dbReference type="EMBL" id="LAJX01000056">
    <property type="protein sequence ID" value="KJV07166.1"/>
    <property type="molecule type" value="Genomic_DNA"/>
</dbReference>
<accession>A0A0F3IKD8</accession>
<dbReference type="RefSeq" id="WP_045778629.1">
    <property type="nucleotide sequence ID" value="NZ_LAJX01000056.1"/>
</dbReference>
<reference evidence="1 2" key="2">
    <citation type="journal article" date="2016" name="Microb. Ecol.">
        <title>Genome Characteristics of a Novel Type I Methanotroph (Sn10-6) Isolated from a Flooded Indian Rice Field.</title>
        <authorList>
            <person name="Rahalkar M.C."/>
            <person name="Pandit P.S."/>
            <person name="Dhakephalkar P.K."/>
            <person name="Pore S."/>
            <person name="Arora P."/>
            <person name="Kapse N."/>
        </authorList>
    </citation>
    <scope>NUCLEOTIDE SEQUENCE [LARGE SCALE GENOMIC DNA]</scope>
    <source>
        <strain evidence="1 2">Sn10-6</strain>
    </source>
</reference>
<evidence type="ECO:0000313" key="2">
    <source>
        <dbReference type="Proteomes" id="UP000033684"/>
    </source>
</evidence>
<evidence type="ECO:0000313" key="1">
    <source>
        <dbReference type="EMBL" id="KJV07166.1"/>
    </source>
</evidence>
<comment type="caution">
    <text evidence="1">The sequence shown here is derived from an EMBL/GenBank/DDBJ whole genome shotgun (WGS) entry which is preliminary data.</text>
</comment>
<keyword evidence="2" id="KW-1185">Reference proteome</keyword>
<dbReference type="OrthoDB" id="9799812at2"/>